<feature type="transmembrane region" description="Helical" evidence="8">
    <location>
        <begin position="63"/>
        <end position="87"/>
    </location>
</feature>
<dbReference type="InterPro" id="IPR017452">
    <property type="entry name" value="GPCR_Rhodpsn_7TM"/>
</dbReference>
<sequence length="205" mass="22702">MELMDLTSANLTNSTGPPAQFLWSARALVPAVILSVCFLVGFPGNVAVPILRPNWQQLTQLTQYLMVNLALSDLLYLVTLPNLHVSVKMQQLNLTSTQSHKQLGAEALVPAVIMSVCFLVGFPGNVAALFLRPNWQQLSTLTQCLMVNLVTIYSSVLTVTALSVQRYMQVVHPHRSLQFRKTPLALMWLMSMVLSIPTKIDKIEG</sequence>
<feature type="transmembrane region" description="Helical" evidence="8">
    <location>
        <begin position="107"/>
        <end position="131"/>
    </location>
</feature>
<organism evidence="10 11">
    <name type="scientific">Knipowitschia caucasica</name>
    <name type="common">Caucasian dwarf goby</name>
    <name type="synonym">Pomatoschistus caucasicus</name>
    <dbReference type="NCBI Taxonomy" id="637954"/>
    <lineage>
        <taxon>Eukaryota</taxon>
        <taxon>Metazoa</taxon>
        <taxon>Chordata</taxon>
        <taxon>Craniata</taxon>
        <taxon>Vertebrata</taxon>
        <taxon>Euteleostomi</taxon>
        <taxon>Actinopterygii</taxon>
        <taxon>Neopterygii</taxon>
        <taxon>Teleostei</taxon>
        <taxon>Neoteleostei</taxon>
        <taxon>Acanthomorphata</taxon>
        <taxon>Gobiaria</taxon>
        <taxon>Gobiiformes</taxon>
        <taxon>Gobioidei</taxon>
        <taxon>Gobiidae</taxon>
        <taxon>Gobiinae</taxon>
        <taxon>Knipowitschia</taxon>
    </lineage>
</organism>
<evidence type="ECO:0000256" key="6">
    <source>
        <dbReference type="ARBA" id="ARBA00023170"/>
    </source>
</evidence>
<dbReference type="EMBL" id="OZ035839">
    <property type="protein sequence ID" value="CAL1586265.1"/>
    <property type="molecule type" value="Genomic_DNA"/>
</dbReference>
<gene>
    <name evidence="10" type="ORF">KC01_LOCUS16368</name>
</gene>
<keyword evidence="5 8" id="KW-0472">Membrane</keyword>
<evidence type="ECO:0000256" key="1">
    <source>
        <dbReference type="ARBA" id="ARBA00004370"/>
    </source>
</evidence>
<dbReference type="Proteomes" id="UP001497482">
    <property type="component" value="Chromosome 17"/>
</dbReference>
<feature type="transmembrane region" description="Helical" evidence="8">
    <location>
        <begin position="143"/>
        <end position="164"/>
    </location>
</feature>
<evidence type="ECO:0000256" key="5">
    <source>
        <dbReference type="ARBA" id="ARBA00023136"/>
    </source>
</evidence>
<feature type="domain" description="G-protein coupled receptors family 1 profile" evidence="9">
    <location>
        <begin position="44"/>
        <end position="205"/>
    </location>
</feature>
<evidence type="ECO:0000259" key="9">
    <source>
        <dbReference type="PROSITE" id="PS50262"/>
    </source>
</evidence>
<evidence type="ECO:0000256" key="7">
    <source>
        <dbReference type="ARBA" id="ARBA00023224"/>
    </source>
</evidence>
<dbReference type="InterPro" id="IPR000276">
    <property type="entry name" value="GPCR_Rhodpsn"/>
</dbReference>
<dbReference type="GO" id="GO:0006955">
    <property type="term" value="P:immune response"/>
    <property type="evidence" value="ECO:0007669"/>
    <property type="project" value="TreeGrafter"/>
</dbReference>
<dbReference type="GO" id="GO:0019722">
    <property type="term" value="P:calcium-mediated signaling"/>
    <property type="evidence" value="ECO:0007669"/>
    <property type="project" value="TreeGrafter"/>
</dbReference>
<dbReference type="GO" id="GO:0007204">
    <property type="term" value="P:positive regulation of cytosolic calcium ion concentration"/>
    <property type="evidence" value="ECO:0007669"/>
    <property type="project" value="TreeGrafter"/>
</dbReference>
<keyword evidence="2 8" id="KW-0812">Transmembrane</keyword>
<evidence type="ECO:0000313" key="11">
    <source>
        <dbReference type="Proteomes" id="UP001497482"/>
    </source>
</evidence>
<evidence type="ECO:0000256" key="2">
    <source>
        <dbReference type="ARBA" id="ARBA00022692"/>
    </source>
</evidence>
<dbReference type="GO" id="GO:0016493">
    <property type="term" value="F:C-C chemokine receptor activity"/>
    <property type="evidence" value="ECO:0007669"/>
    <property type="project" value="TreeGrafter"/>
</dbReference>
<dbReference type="SUPFAM" id="SSF81321">
    <property type="entry name" value="Family A G protein-coupled receptor-like"/>
    <property type="match status" value="2"/>
</dbReference>
<dbReference type="AlphaFoldDB" id="A0AAV2K8M4"/>
<evidence type="ECO:0000313" key="10">
    <source>
        <dbReference type="EMBL" id="CAL1586265.1"/>
    </source>
</evidence>
<evidence type="ECO:0000256" key="4">
    <source>
        <dbReference type="ARBA" id="ARBA00023040"/>
    </source>
</evidence>
<keyword evidence="6" id="KW-0675">Receptor</keyword>
<keyword evidence="3 8" id="KW-1133">Transmembrane helix</keyword>
<dbReference type="PANTHER" id="PTHR10489:SF946">
    <property type="entry name" value="LEUKOTRIENE B4 RECEPTOR 1-LIKE"/>
    <property type="match status" value="1"/>
</dbReference>
<keyword evidence="11" id="KW-1185">Reference proteome</keyword>
<accession>A0AAV2K8M4</accession>
<evidence type="ECO:0000256" key="8">
    <source>
        <dbReference type="SAM" id="Phobius"/>
    </source>
</evidence>
<dbReference type="Gene3D" id="1.20.1070.10">
    <property type="entry name" value="Rhodopsin 7-helix transmembrane proteins"/>
    <property type="match status" value="2"/>
</dbReference>
<dbReference type="GO" id="GO:0060326">
    <property type="term" value="P:cell chemotaxis"/>
    <property type="evidence" value="ECO:0007669"/>
    <property type="project" value="TreeGrafter"/>
</dbReference>
<evidence type="ECO:0000256" key="3">
    <source>
        <dbReference type="ARBA" id="ARBA00022989"/>
    </source>
</evidence>
<feature type="transmembrane region" description="Helical" evidence="8">
    <location>
        <begin position="27"/>
        <end position="51"/>
    </location>
</feature>
<dbReference type="InterPro" id="IPR050119">
    <property type="entry name" value="CCR1-9-like"/>
</dbReference>
<protein>
    <recommendedName>
        <fullName evidence="9">G-protein coupled receptors family 1 profile domain-containing protein</fullName>
    </recommendedName>
</protein>
<dbReference type="GO" id="GO:0019957">
    <property type="term" value="F:C-C chemokine binding"/>
    <property type="evidence" value="ECO:0007669"/>
    <property type="project" value="TreeGrafter"/>
</dbReference>
<dbReference type="PROSITE" id="PS50262">
    <property type="entry name" value="G_PROTEIN_RECEP_F1_2"/>
    <property type="match status" value="1"/>
</dbReference>
<keyword evidence="7" id="KW-0807">Transducer</keyword>
<proteinExistence type="predicted"/>
<dbReference type="GO" id="GO:0009897">
    <property type="term" value="C:external side of plasma membrane"/>
    <property type="evidence" value="ECO:0007669"/>
    <property type="project" value="TreeGrafter"/>
</dbReference>
<dbReference type="PRINTS" id="PR00237">
    <property type="entry name" value="GPCRRHODOPSN"/>
</dbReference>
<dbReference type="PANTHER" id="PTHR10489">
    <property type="entry name" value="CELL ADHESION MOLECULE"/>
    <property type="match status" value="1"/>
</dbReference>
<keyword evidence="4" id="KW-0297">G-protein coupled receptor</keyword>
<name>A0AAV2K8M4_KNICA</name>
<comment type="subcellular location">
    <subcellularLocation>
        <location evidence="1">Membrane</location>
    </subcellularLocation>
</comment>
<reference evidence="10 11" key="1">
    <citation type="submission" date="2024-04" db="EMBL/GenBank/DDBJ databases">
        <authorList>
            <person name="Waldvogel A.-M."/>
            <person name="Schoenle A."/>
        </authorList>
    </citation>
    <scope>NUCLEOTIDE SEQUENCE [LARGE SCALE GENOMIC DNA]</scope>
</reference>